<name>G0NIW1_CAEBE</name>
<proteinExistence type="predicted"/>
<feature type="compositionally biased region" description="Low complexity" evidence="2">
    <location>
        <begin position="592"/>
        <end position="609"/>
    </location>
</feature>
<dbReference type="EMBL" id="GL379892">
    <property type="protein sequence ID" value="EGT32011.1"/>
    <property type="molecule type" value="Genomic_DNA"/>
</dbReference>
<dbReference type="STRING" id="135651.G0NIW1"/>
<dbReference type="AlphaFoldDB" id="G0NIW1"/>
<feature type="region of interest" description="Disordered" evidence="2">
    <location>
        <begin position="1"/>
        <end position="22"/>
    </location>
</feature>
<feature type="compositionally biased region" description="Low complexity" evidence="2">
    <location>
        <begin position="352"/>
        <end position="361"/>
    </location>
</feature>
<keyword evidence="4" id="KW-1185">Reference proteome</keyword>
<dbReference type="HOGENOM" id="CLU_384144_0_0_1"/>
<sequence length="720" mass="81582">MPAQKRPYNQPSPDSPASKRHAAGYSNDDIIKLLKECSQKQQKYISQMEQFLQSHKCRFQRLRRHLHYHLIIEMKRGSVRNSIEKQIEEYEKELGGLHPKEAMLKLTVKEMSEQEDKLEKIVRDVVKHKGYMLQYAKKMVHSEPNKYGPYKEELTNALQRVPTINRDDAGMTDLPKLTENDLDDVEWPETIYNWSEYSIHWNSEFEEATVCRSLNEKIKILNEQLEEEASDYKEVQTRKYTIELYDVNRNCLIHADRIRNFERTARTEQLERLIHKIFEKKASIERLKAEEKILRSHSLCHLHATVQGSYLPLSLDMPPMPCPIGQGAHQLGPHAVDQGGSRTATKSGGGCSSSSSNRSCSMALGTQRGSGAYTPGRKSAERDHRRRLENLRAPVAPRPVVPPPRPWDPLVDPLAPAPGVPFDREPDQEPNVMPNMDDILVEHRLVMEQRRRVMEDINNRMRAAAARWDQMALAPVPPPPMPPPPMALLPNPVFPPPQWQPGPFANLFAAVLAPPPPPPAPARQEAPHAAPQADDIDWMGADRNMDEDEEEDWDSDDEDDDEDDWRSDDEDDDEEDDEEEEDEPEDDLAREAPAAPAPQAAPVQWQPGQYARMFPGYWAPQEPRVSPVPGPDGDSDDEDGGENDEDSDEDSDEDEEDNWEDDVDSGEEDAAPAVAPAPAPQAAPVDGDDLEILEVRLRASPQVRQPAVQIEEGVEYVVLD</sequence>
<dbReference type="InParanoid" id="G0NIW1"/>
<evidence type="ECO:0000313" key="3">
    <source>
        <dbReference type="EMBL" id="EGT32011.1"/>
    </source>
</evidence>
<evidence type="ECO:0000256" key="2">
    <source>
        <dbReference type="SAM" id="MobiDB-lite"/>
    </source>
</evidence>
<feature type="compositionally biased region" description="Low complexity" evidence="2">
    <location>
        <begin position="522"/>
        <end position="533"/>
    </location>
</feature>
<organism evidence="4">
    <name type="scientific">Caenorhabditis brenneri</name>
    <name type="common">Nematode worm</name>
    <dbReference type="NCBI Taxonomy" id="135651"/>
    <lineage>
        <taxon>Eukaryota</taxon>
        <taxon>Metazoa</taxon>
        <taxon>Ecdysozoa</taxon>
        <taxon>Nematoda</taxon>
        <taxon>Chromadorea</taxon>
        <taxon>Rhabditida</taxon>
        <taxon>Rhabditina</taxon>
        <taxon>Rhabditomorpha</taxon>
        <taxon>Rhabditoidea</taxon>
        <taxon>Rhabditidae</taxon>
        <taxon>Peloderinae</taxon>
        <taxon>Caenorhabditis</taxon>
    </lineage>
</organism>
<dbReference type="eggNOG" id="ENOG502S1VC">
    <property type="taxonomic scope" value="Eukaryota"/>
</dbReference>
<feature type="region of interest" description="Disordered" evidence="2">
    <location>
        <begin position="324"/>
        <end position="407"/>
    </location>
</feature>
<feature type="compositionally biased region" description="Basic and acidic residues" evidence="2">
    <location>
        <begin position="378"/>
        <end position="390"/>
    </location>
</feature>
<accession>G0NIW1</accession>
<dbReference type="Proteomes" id="UP000008068">
    <property type="component" value="Unassembled WGS sequence"/>
</dbReference>
<dbReference type="InterPro" id="IPR016024">
    <property type="entry name" value="ARM-type_fold"/>
</dbReference>
<feature type="region of interest" description="Disordered" evidence="2">
    <location>
        <begin position="510"/>
        <end position="688"/>
    </location>
</feature>
<keyword evidence="1" id="KW-0175">Coiled coil</keyword>
<reference evidence="4" key="1">
    <citation type="submission" date="2011-07" db="EMBL/GenBank/DDBJ databases">
        <authorList>
            <consortium name="Caenorhabditis brenneri Sequencing and Analysis Consortium"/>
            <person name="Wilson R.K."/>
        </authorList>
    </citation>
    <scope>NUCLEOTIDE SEQUENCE [LARGE SCALE GENOMIC DNA]</scope>
    <source>
        <strain evidence="4">PB2801</strain>
    </source>
</reference>
<protein>
    <submittedName>
        <fullName evidence="3">Uncharacterized protein</fullName>
    </submittedName>
</protein>
<feature type="compositionally biased region" description="Acidic residues" evidence="2">
    <location>
        <begin position="545"/>
        <end position="588"/>
    </location>
</feature>
<feature type="compositionally biased region" description="Pro residues" evidence="2">
    <location>
        <begin position="396"/>
        <end position="407"/>
    </location>
</feature>
<feature type="compositionally biased region" description="Acidic residues" evidence="2">
    <location>
        <begin position="633"/>
        <end position="670"/>
    </location>
</feature>
<dbReference type="SUPFAM" id="SSF48371">
    <property type="entry name" value="ARM repeat"/>
    <property type="match status" value="1"/>
</dbReference>
<gene>
    <name evidence="3" type="ORF">CAEBREN_23697</name>
</gene>
<evidence type="ECO:0000256" key="1">
    <source>
        <dbReference type="SAM" id="Coils"/>
    </source>
</evidence>
<feature type="coiled-coil region" evidence="1">
    <location>
        <begin position="211"/>
        <end position="238"/>
    </location>
</feature>
<evidence type="ECO:0000313" key="4">
    <source>
        <dbReference type="Proteomes" id="UP000008068"/>
    </source>
</evidence>